<accession>A0A8S3ZY80</accession>
<dbReference type="GO" id="GO:0005886">
    <property type="term" value="C:plasma membrane"/>
    <property type="evidence" value="ECO:0007669"/>
    <property type="project" value="UniProtKB-SubCell"/>
</dbReference>
<keyword evidence="10" id="KW-0807">Transducer</keyword>
<keyword evidence="15" id="KW-1185">Reference proteome</keyword>
<feature type="region of interest" description="Disordered" evidence="11">
    <location>
        <begin position="598"/>
        <end position="624"/>
    </location>
</feature>
<dbReference type="OrthoDB" id="9445642at2759"/>
<keyword evidence="8" id="KW-0675">Receptor</keyword>
<evidence type="ECO:0000256" key="1">
    <source>
        <dbReference type="ARBA" id="ARBA00004651"/>
    </source>
</evidence>
<dbReference type="Pfam" id="PF00001">
    <property type="entry name" value="7tm_1"/>
    <property type="match status" value="1"/>
</dbReference>
<dbReference type="InterPro" id="IPR000276">
    <property type="entry name" value="GPCR_Rhodpsn"/>
</dbReference>
<evidence type="ECO:0000256" key="6">
    <source>
        <dbReference type="ARBA" id="ARBA00023136"/>
    </source>
</evidence>
<feature type="compositionally biased region" description="Basic and acidic residues" evidence="11">
    <location>
        <begin position="306"/>
        <end position="315"/>
    </location>
</feature>
<dbReference type="EMBL" id="CAJHNH020005813">
    <property type="protein sequence ID" value="CAG5133002.1"/>
    <property type="molecule type" value="Genomic_DNA"/>
</dbReference>
<proteinExistence type="predicted"/>
<dbReference type="SUPFAM" id="SSF81321">
    <property type="entry name" value="Family A G protein-coupled receptor-like"/>
    <property type="match status" value="1"/>
</dbReference>
<name>A0A8S3ZY80_9EUPU</name>
<evidence type="ECO:0000256" key="9">
    <source>
        <dbReference type="ARBA" id="ARBA00023180"/>
    </source>
</evidence>
<gene>
    <name evidence="14" type="ORF">CUNI_LOCUS18560</name>
</gene>
<keyword evidence="4 12" id="KW-1133">Transmembrane helix</keyword>
<feature type="transmembrane region" description="Helical" evidence="12">
    <location>
        <begin position="13"/>
        <end position="38"/>
    </location>
</feature>
<dbReference type="PANTHER" id="PTHR24246:SF27">
    <property type="entry name" value="ADENOSINE RECEPTOR, ISOFORM A"/>
    <property type="match status" value="1"/>
</dbReference>
<evidence type="ECO:0000313" key="14">
    <source>
        <dbReference type="EMBL" id="CAG5133002.1"/>
    </source>
</evidence>
<evidence type="ECO:0000256" key="10">
    <source>
        <dbReference type="ARBA" id="ARBA00023224"/>
    </source>
</evidence>
<evidence type="ECO:0000256" key="12">
    <source>
        <dbReference type="SAM" id="Phobius"/>
    </source>
</evidence>
<dbReference type="SMART" id="SM01381">
    <property type="entry name" value="7TM_GPCR_Srsx"/>
    <property type="match status" value="1"/>
</dbReference>
<evidence type="ECO:0000256" key="11">
    <source>
        <dbReference type="SAM" id="MobiDB-lite"/>
    </source>
</evidence>
<keyword evidence="6 12" id="KW-0472">Membrane</keyword>
<dbReference type="PRINTS" id="PR00424">
    <property type="entry name" value="ADENOSINER"/>
</dbReference>
<dbReference type="AlphaFoldDB" id="A0A8S3ZY80"/>
<dbReference type="Gene3D" id="1.20.1070.10">
    <property type="entry name" value="Rhodopsin 7-helix transmembrane proteins"/>
    <property type="match status" value="1"/>
</dbReference>
<evidence type="ECO:0000313" key="15">
    <source>
        <dbReference type="Proteomes" id="UP000678393"/>
    </source>
</evidence>
<dbReference type="Proteomes" id="UP000678393">
    <property type="component" value="Unassembled WGS sequence"/>
</dbReference>
<dbReference type="InterPro" id="IPR017452">
    <property type="entry name" value="GPCR_Rhodpsn_7TM"/>
</dbReference>
<evidence type="ECO:0000256" key="7">
    <source>
        <dbReference type="ARBA" id="ARBA00023157"/>
    </source>
</evidence>
<protein>
    <recommendedName>
        <fullName evidence="13">G-protein coupled receptors family 1 profile domain-containing protein</fullName>
    </recommendedName>
</protein>
<evidence type="ECO:0000256" key="5">
    <source>
        <dbReference type="ARBA" id="ARBA00023040"/>
    </source>
</evidence>
<keyword evidence="2" id="KW-1003">Cell membrane</keyword>
<feature type="transmembrane region" description="Helical" evidence="12">
    <location>
        <begin position="84"/>
        <end position="106"/>
    </location>
</feature>
<comment type="subcellular location">
    <subcellularLocation>
        <location evidence="1">Cell membrane</location>
        <topology evidence="1">Multi-pass membrane protein</topology>
    </subcellularLocation>
</comment>
<keyword evidence="5" id="KW-0297">G-protein coupled receptor</keyword>
<feature type="region of interest" description="Disordered" evidence="11">
    <location>
        <begin position="306"/>
        <end position="376"/>
    </location>
</feature>
<evidence type="ECO:0000256" key="2">
    <source>
        <dbReference type="ARBA" id="ARBA00022475"/>
    </source>
</evidence>
<keyword evidence="3 12" id="KW-0812">Transmembrane</keyword>
<dbReference type="PROSITE" id="PS50262">
    <property type="entry name" value="G_PROTEIN_RECEP_F1_2"/>
    <property type="match status" value="1"/>
</dbReference>
<comment type="caution">
    <text evidence="14">The sequence shown here is derived from an EMBL/GenBank/DDBJ whole genome shotgun (WGS) entry which is preliminary data.</text>
</comment>
<feature type="transmembrane region" description="Helical" evidence="12">
    <location>
        <begin position="127"/>
        <end position="149"/>
    </location>
</feature>
<feature type="transmembrane region" description="Helical" evidence="12">
    <location>
        <begin position="50"/>
        <end position="72"/>
    </location>
</feature>
<organism evidence="14 15">
    <name type="scientific">Candidula unifasciata</name>
    <dbReference type="NCBI Taxonomy" id="100452"/>
    <lineage>
        <taxon>Eukaryota</taxon>
        <taxon>Metazoa</taxon>
        <taxon>Spiralia</taxon>
        <taxon>Lophotrochozoa</taxon>
        <taxon>Mollusca</taxon>
        <taxon>Gastropoda</taxon>
        <taxon>Heterobranchia</taxon>
        <taxon>Euthyneura</taxon>
        <taxon>Panpulmonata</taxon>
        <taxon>Eupulmonata</taxon>
        <taxon>Stylommatophora</taxon>
        <taxon>Helicina</taxon>
        <taxon>Helicoidea</taxon>
        <taxon>Geomitridae</taxon>
        <taxon>Candidula</taxon>
    </lineage>
</organism>
<evidence type="ECO:0000256" key="3">
    <source>
        <dbReference type="ARBA" id="ARBA00022692"/>
    </source>
</evidence>
<dbReference type="GO" id="GO:0001609">
    <property type="term" value="F:G protein-coupled adenosine receptor activity"/>
    <property type="evidence" value="ECO:0007669"/>
    <property type="project" value="InterPro"/>
</dbReference>
<feature type="transmembrane region" description="Helical" evidence="12">
    <location>
        <begin position="169"/>
        <end position="195"/>
    </location>
</feature>
<evidence type="ECO:0000256" key="4">
    <source>
        <dbReference type="ARBA" id="ARBA00022989"/>
    </source>
</evidence>
<dbReference type="PRINTS" id="PR00237">
    <property type="entry name" value="GPCRRHODOPSN"/>
</dbReference>
<keyword evidence="7" id="KW-1015">Disulfide bond</keyword>
<feature type="compositionally biased region" description="Low complexity" evidence="11">
    <location>
        <begin position="600"/>
        <end position="612"/>
    </location>
</feature>
<evidence type="ECO:0000259" key="13">
    <source>
        <dbReference type="PROSITE" id="PS50262"/>
    </source>
</evidence>
<evidence type="ECO:0000256" key="8">
    <source>
        <dbReference type="ARBA" id="ARBA00023170"/>
    </source>
</evidence>
<dbReference type="PROSITE" id="PS00237">
    <property type="entry name" value="G_PROTEIN_RECEP_F1_1"/>
    <property type="match status" value="1"/>
</dbReference>
<keyword evidence="9" id="KW-0325">Glycoprotein</keyword>
<dbReference type="PANTHER" id="PTHR24246">
    <property type="entry name" value="OLFACTORY RECEPTOR AND ADENOSINE RECEPTOR"/>
    <property type="match status" value="1"/>
</dbReference>
<feature type="transmembrane region" description="Helical" evidence="12">
    <location>
        <begin position="231"/>
        <end position="254"/>
    </location>
</feature>
<dbReference type="InterPro" id="IPR001634">
    <property type="entry name" value="Adenosn_rcpt"/>
</dbReference>
<reference evidence="14" key="1">
    <citation type="submission" date="2021-04" db="EMBL/GenBank/DDBJ databases">
        <authorList>
            <consortium name="Molecular Ecology Group"/>
        </authorList>
    </citation>
    <scope>NUCLEOTIDE SEQUENCE</scope>
</reference>
<sequence>MNQSSVTMNATDIVYITAEAIVGLVTVIGNSLVLAAIVKSRRLHTITNVFVGNLAIADIVVGILVAPSAALSFKGIPKDFYGCIFINCLILMFTNVSILMLLSVAFERFLAIKEPFLYHRLLSVRRAIYTNVCVWVVGSVLGLMPMYGWHGNYREDMGCRFTDVITYEYMVYFQFFGLVLLPLSIMLCIYIYILIIVRRHLRQTSVLHNRFQQNGETSDGFHKDVRAAKMFAMVILMFAIFWFPVNIFNCVSLFCGSQCYFPSEALLVAVVMSHANSSINPFLYATSNSRIKGAIKELFGIKLSPDERSSTDHNLMRHPPNDSPSARDNNVVAIPNGNHSPNFKDDSNPFIISHNRFRPDTDKMTSTDSNLNDDEDYDIMLQPTNHDTIRRDVCENSNNQSPNHHPQPSQFSLSMSTMAERPPEYSVGVSTNQQCKAHDYTQTCHIGSQEDAFRLSTTPPLSPLSDIQSHCRDPDDPNHLYSKPITAFATAEPFGKKEHGYNDYTSQRTLGTNIPDCFDFQQKNSFERDHNDGGHIQADDKRCSRKHLWCWNVSDQDVQNSLVLKEDPHDVCKCQNRNSSSESKDILMMNRRNDNRSAETTFSSISTHSITSVPKSPTSVEQDLRFSDKTKRQIDWEQQLKSNTDLKSNGKVNEYGVLYIDTKEQTQL</sequence>
<feature type="domain" description="G-protein coupled receptors family 1 profile" evidence="13">
    <location>
        <begin position="29"/>
        <end position="284"/>
    </location>
</feature>